<dbReference type="PROSITE" id="PS50404">
    <property type="entry name" value="GST_NTER"/>
    <property type="match status" value="1"/>
</dbReference>
<protein>
    <recommendedName>
        <fullName evidence="1">GST N-terminal domain-containing protein</fullName>
    </recommendedName>
</protein>
<dbReference type="InterPro" id="IPR036249">
    <property type="entry name" value="Thioredoxin-like_sf"/>
</dbReference>
<dbReference type="AlphaFoldDB" id="A0A813L387"/>
<reference evidence="2" key="1">
    <citation type="submission" date="2021-02" db="EMBL/GenBank/DDBJ databases">
        <authorList>
            <person name="Dougan E. K."/>
            <person name="Rhodes N."/>
            <person name="Thang M."/>
            <person name="Chan C."/>
        </authorList>
    </citation>
    <scope>NUCLEOTIDE SEQUENCE</scope>
</reference>
<name>A0A813L387_POLGL</name>
<evidence type="ECO:0000313" key="2">
    <source>
        <dbReference type="EMBL" id="CAE8719669.1"/>
    </source>
</evidence>
<dbReference type="Pfam" id="PF02798">
    <property type="entry name" value="GST_N"/>
    <property type="match status" value="1"/>
</dbReference>
<dbReference type="Proteomes" id="UP000626109">
    <property type="component" value="Unassembled WGS sequence"/>
</dbReference>
<dbReference type="EMBL" id="CAJNNW010033601">
    <property type="protein sequence ID" value="CAE8719669.1"/>
    <property type="molecule type" value="Genomic_DNA"/>
</dbReference>
<sequence length="74" mass="7927">MMLAFGGVTVKESSYTMGAAADWFGKDKPRLVASNPLMNLPWFKDGDKVTTQSNAVLLQVAARCRLGGRGPSIP</sequence>
<dbReference type="Gene3D" id="3.40.30.10">
    <property type="entry name" value="Glutaredoxin"/>
    <property type="match status" value="1"/>
</dbReference>
<dbReference type="InterPro" id="IPR004045">
    <property type="entry name" value="Glutathione_S-Trfase_N"/>
</dbReference>
<evidence type="ECO:0000259" key="1">
    <source>
        <dbReference type="PROSITE" id="PS50404"/>
    </source>
</evidence>
<feature type="domain" description="GST N-terminal" evidence="1">
    <location>
        <begin position="1"/>
        <end position="68"/>
    </location>
</feature>
<comment type="caution">
    <text evidence="2">The sequence shown here is derived from an EMBL/GenBank/DDBJ whole genome shotgun (WGS) entry which is preliminary data.</text>
</comment>
<dbReference type="SUPFAM" id="SSF52833">
    <property type="entry name" value="Thioredoxin-like"/>
    <property type="match status" value="1"/>
</dbReference>
<organism evidence="2 3">
    <name type="scientific">Polarella glacialis</name>
    <name type="common">Dinoflagellate</name>
    <dbReference type="NCBI Taxonomy" id="89957"/>
    <lineage>
        <taxon>Eukaryota</taxon>
        <taxon>Sar</taxon>
        <taxon>Alveolata</taxon>
        <taxon>Dinophyceae</taxon>
        <taxon>Suessiales</taxon>
        <taxon>Suessiaceae</taxon>
        <taxon>Polarella</taxon>
    </lineage>
</organism>
<evidence type="ECO:0000313" key="3">
    <source>
        <dbReference type="Proteomes" id="UP000626109"/>
    </source>
</evidence>
<proteinExistence type="predicted"/>
<gene>
    <name evidence="2" type="ORF">PGLA2088_LOCUS40814</name>
</gene>
<accession>A0A813L387</accession>